<dbReference type="Gene3D" id="2.60.120.330">
    <property type="entry name" value="B-lactam Antibiotic, Isopenicillin N Synthase, Chain"/>
    <property type="match status" value="2"/>
</dbReference>
<feature type="region of interest" description="Disordered" evidence="5">
    <location>
        <begin position="46"/>
        <end position="65"/>
    </location>
</feature>
<comment type="similarity">
    <text evidence="1">Belongs to the iron/ascorbate-dependent oxidoreductase family.</text>
</comment>
<feature type="compositionally biased region" description="Polar residues" evidence="5">
    <location>
        <begin position="56"/>
        <end position="65"/>
    </location>
</feature>
<accession>A0AAV7E7M8</accession>
<dbReference type="PANTHER" id="PTHR10209">
    <property type="entry name" value="OXIDOREDUCTASE, 2OG-FE II OXYGENASE FAMILY PROTEIN"/>
    <property type="match status" value="1"/>
</dbReference>
<sequence>MATETDYDRAKEVRDFDDSKIGVKGLVDSGTVNIPRFFVHPPENLTGLQAPPPSTQIPTVDLSGSDSHRRAEIVRQIRDASREFGFFQIVNHGVPLEAMEATICAVKAFNEQPAEVKAAHYGRGMGDGVNFNTNVDLFRSKAANWRDTLQVALAPVAPKWDRVPAVCRRELMDWGRLVTELGETLMGVLSEGLGLETERLKELSLLEGIVEAAHYYPYCPQPDLTLGLKSHTDPSAVAVLLTNDVGSLQVKHGEEWLPVEPIKGALVVNIGDILQMASNDEYKSVEHRVLANPLPKPRVTVALFFNPGKRGPSDEYGPLPELVSSPGKPPIYRNFTFSEFLGKVFGQELGQHLMMYQYPVMAPMEYSSDDRAKAVEEFKESKTGVKGLVDTGMTTIPRLFIHSPDSPRPFGNRYRYPPSARSLIFHDGDDVVPTSIPTIDLSNPVRSQVVERVRDAAAEFGFFRVINHGVPVWMMEDTLSAIKAFHELPAEEKKPYHHRSLSREPGSVGFLANPVRSKAATWRDTLKIITSPGRFDWDRVPVACRAQLSEWDRTTAKLEHQLVELLCEGLGLRRDRLEEFGYCSESRTIFGHYYPYCPQPELTLGAVAHTDPLFLTLLVVQGHADHEALQAKYCGEEWIDVKPLNHASFLVNIGDIFQMMSNGKYKSVEHRVVANSQKDPRISIANFFGPTETGNYRSYGPLPELVSDEKPAEYRNFTMEEFMREFLSNEITSIVDRFKI</sequence>
<name>A0AAV7E7M8_ARIFI</name>
<dbReference type="GO" id="GO:0051213">
    <property type="term" value="F:dioxygenase activity"/>
    <property type="evidence" value="ECO:0007669"/>
    <property type="project" value="UniProtKB-ARBA"/>
</dbReference>
<dbReference type="EMBL" id="JAINDJ010000006">
    <property type="protein sequence ID" value="KAG9443846.1"/>
    <property type="molecule type" value="Genomic_DNA"/>
</dbReference>
<protein>
    <recommendedName>
        <fullName evidence="6">Fe2OG dioxygenase domain-containing protein</fullName>
    </recommendedName>
</protein>
<feature type="domain" description="Fe2OG dioxygenase" evidence="6">
    <location>
        <begin position="201"/>
        <end position="307"/>
    </location>
</feature>
<evidence type="ECO:0000256" key="2">
    <source>
        <dbReference type="ARBA" id="ARBA00022723"/>
    </source>
</evidence>
<dbReference type="AlphaFoldDB" id="A0AAV7E7M8"/>
<evidence type="ECO:0000259" key="6">
    <source>
        <dbReference type="PROSITE" id="PS51471"/>
    </source>
</evidence>
<proteinExistence type="inferred from homology"/>
<dbReference type="FunFam" id="2.60.120.330:FF:000026">
    <property type="entry name" value="DIBOA-glucoside dioxygenase BX6"/>
    <property type="match status" value="2"/>
</dbReference>
<evidence type="ECO:0000313" key="7">
    <source>
        <dbReference type="EMBL" id="KAG9443846.1"/>
    </source>
</evidence>
<feature type="domain" description="Fe2OG dioxygenase" evidence="6">
    <location>
        <begin position="585"/>
        <end position="690"/>
    </location>
</feature>
<dbReference type="InterPro" id="IPR026992">
    <property type="entry name" value="DIOX_N"/>
</dbReference>
<dbReference type="GO" id="GO:0046872">
    <property type="term" value="F:metal ion binding"/>
    <property type="evidence" value="ECO:0007669"/>
    <property type="project" value="UniProtKB-KW"/>
</dbReference>
<keyword evidence="8" id="KW-1185">Reference proteome</keyword>
<gene>
    <name evidence="7" type="ORF">H6P81_015186</name>
</gene>
<evidence type="ECO:0000313" key="8">
    <source>
        <dbReference type="Proteomes" id="UP000825729"/>
    </source>
</evidence>
<dbReference type="InterPro" id="IPR005123">
    <property type="entry name" value="Oxoglu/Fe-dep_dioxygenase_dom"/>
</dbReference>
<evidence type="ECO:0000256" key="1">
    <source>
        <dbReference type="ARBA" id="ARBA00008056"/>
    </source>
</evidence>
<dbReference type="SUPFAM" id="SSF51197">
    <property type="entry name" value="Clavaminate synthase-like"/>
    <property type="match status" value="2"/>
</dbReference>
<dbReference type="Proteomes" id="UP000825729">
    <property type="component" value="Unassembled WGS sequence"/>
</dbReference>
<dbReference type="InterPro" id="IPR027443">
    <property type="entry name" value="IPNS-like_sf"/>
</dbReference>
<keyword evidence="4" id="KW-0408">Iron</keyword>
<comment type="caution">
    <text evidence="7">The sequence shown here is derived from an EMBL/GenBank/DDBJ whole genome shotgun (WGS) entry which is preliminary data.</text>
</comment>
<evidence type="ECO:0000256" key="5">
    <source>
        <dbReference type="SAM" id="MobiDB-lite"/>
    </source>
</evidence>
<evidence type="ECO:0000256" key="3">
    <source>
        <dbReference type="ARBA" id="ARBA00023002"/>
    </source>
</evidence>
<keyword evidence="3" id="KW-0560">Oxidoreductase</keyword>
<dbReference type="InterPro" id="IPR044861">
    <property type="entry name" value="IPNS-like_FE2OG_OXY"/>
</dbReference>
<dbReference type="PANTHER" id="PTHR10209:SF751">
    <property type="entry name" value="OS06G0255100 PROTEIN"/>
    <property type="match status" value="1"/>
</dbReference>
<reference evidence="7 8" key="1">
    <citation type="submission" date="2021-07" db="EMBL/GenBank/DDBJ databases">
        <title>The Aristolochia fimbriata genome: insights into angiosperm evolution, floral development and chemical biosynthesis.</title>
        <authorList>
            <person name="Jiao Y."/>
        </authorList>
    </citation>
    <scope>NUCLEOTIDE SEQUENCE [LARGE SCALE GENOMIC DNA]</scope>
    <source>
        <strain evidence="7">IBCAS-2021</strain>
        <tissue evidence="7">Leaf</tissue>
    </source>
</reference>
<dbReference type="Pfam" id="PF14226">
    <property type="entry name" value="DIOX_N"/>
    <property type="match status" value="2"/>
</dbReference>
<dbReference type="Pfam" id="PF03171">
    <property type="entry name" value="2OG-FeII_Oxy"/>
    <property type="match status" value="2"/>
</dbReference>
<keyword evidence="2" id="KW-0479">Metal-binding</keyword>
<evidence type="ECO:0000256" key="4">
    <source>
        <dbReference type="ARBA" id="ARBA00023004"/>
    </source>
</evidence>
<dbReference type="PROSITE" id="PS51471">
    <property type="entry name" value="FE2OG_OXY"/>
    <property type="match status" value="2"/>
</dbReference>
<organism evidence="7 8">
    <name type="scientific">Aristolochia fimbriata</name>
    <name type="common">White veined hardy Dutchman's pipe vine</name>
    <dbReference type="NCBI Taxonomy" id="158543"/>
    <lineage>
        <taxon>Eukaryota</taxon>
        <taxon>Viridiplantae</taxon>
        <taxon>Streptophyta</taxon>
        <taxon>Embryophyta</taxon>
        <taxon>Tracheophyta</taxon>
        <taxon>Spermatophyta</taxon>
        <taxon>Magnoliopsida</taxon>
        <taxon>Magnoliidae</taxon>
        <taxon>Piperales</taxon>
        <taxon>Aristolochiaceae</taxon>
        <taxon>Aristolochia</taxon>
    </lineage>
</organism>